<dbReference type="InterPro" id="IPR023908">
    <property type="entry name" value="xxxLxxG_rpt"/>
</dbReference>
<evidence type="ECO:0000256" key="5">
    <source>
        <dbReference type="SAM" id="Phobius"/>
    </source>
</evidence>
<dbReference type="InterPro" id="IPR051328">
    <property type="entry name" value="T7SS_ABC-Transporter"/>
</dbReference>
<proteinExistence type="predicted"/>
<dbReference type="InterPro" id="IPR011049">
    <property type="entry name" value="Serralysin-like_metalloprot_C"/>
</dbReference>
<evidence type="ECO:0000313" key="7">
    <source>
        <dbReference type="Proteomes" id="UP000297403"/>
    </source>
</evidence>
<protein>
    <submittedName>
        <fullName evidence="6">YhgE/Pip domain-containing protein</fullName>
    </submittedName>
</protein>
<dbReference type="SUPFAM" id="SSF101967">
    <property type="entry name" value="Adhesin YadA, collagen-binding domain"/>
    <property type="match status" value="1"/>
</dbReference>
<reference evidence="6 7" key="1">
    <citation type="submission" date="2019-03" db="EMBL/GenBank/DDBJ databases">
        <title>Genomics of glacier-inhabiting Cryobacterium strains.</title>
        <authorList>
            <person name="Liu Q."/>
            <person name="Xin Y.-H."/>
        </authorList>
    </citation>
    <scope>NUCLEOTIDE SEQUENCE [LARGE SCALE GENOMIC DNA]</scope>
    <source>
        <strain evidence="7">TMT1-22</strain>
    </source>
</reference>
<dbReference type="PANTHER" id="PTHR43077">
    <property type="entry name" value="TRANSPORT PERMEASE YVFS-RELATED"/>
    <property type="match status" value="1"/>
</dbReference>
<evidence type="ECO:0000256" key="4">
    <source>
        <dbReference type="ARBA" id="ARBA00023136"/>
    </source>
</evidence>
<keyword evidence="7" id="KW-1185">Reference proteome</keyword>
<dbReference type="AlphaFoldDB" id="A0AAQ2C5Y9"/>
<feature type="transmembrane region" description="Helical" evidence="5">
    <location>
        <begin position="21"/>
        <end position="41"/>
    </location>
</feature>
<dbReference type="GO" id="GO:0016020">
    <property type="term" value="C:membrane"/>
    <property type="evidence" value="ECO:0007669"/>
    <property type="project" value="UniProtKB-SubCell"/>
</dbReference>
<dbReference type="Proteomes" id="UP000297403">
    <property type="component" value="Unassembled WGS sequence"/>
</dbReference>
<dbReference type="RefSeq" id="WP_194294716.1">
    <property type="nucleotide sequence ID" value="NZ_SOFY01000049.1"/>
</dbReference>
<evidence type="ECO:0000256" key="1">
    <source>
        <dbReference type="ARBA" id="ARBA00004141"/>
    </source>
</evidence>
<keyword evidence="3 5" id="KW-1133">Transmembrane helix</keyword>
<feature type="non-terminal residue" evidence="6">
    <location>
        <position position="404"/>
    </location>
</feature>
<gene>
    <name evidence="6" type="ORF">E3O49_09040</name>
</gene>
<organism evidence="6 7">
    <name type="scientific">Cryobacterium shii</name>
    <dbReference type="NCBI Taxonomy" id="1259235"/>
    <lineage>
        <taxon>Bacteria</taxon>
        <taxon>Bacillati</taxon>
        <taxon>Actinomycetota</taxon>
        <taxon>Actinomycetes</taxon>
        <taxon>Micrococcales</taxon>
        <taxon>Microbacteriaceae</taxon>
        <taxon>Cryobacterium</taxon>
    </lineage>
</organism>
<dbReference type="NCBIfam" id="TIGR03061">
    <property type="entry name" value="pip_yhgE_Nterm"/>
    <property type="match status" value="1"/>
</dbReference>
<name>A0AAQ2C5Y9_9MICO</name>
<evidence type="ECO:0000313" key="6">
    <source>
        <dbReference type="EMBL" id="TFC46561.1"/>
    </source>
</evidence>
<sequence>MKILAMVRAELARLTATVMSRIALLALLLVPVLYGGLYLWANQDPYAGLDRVPVALIVSDTGAQVDGAEHNYGHEVATQLIDDGTFGWHQVSAAAGKAGVADATYDFSVTIPRNFSESIASSAGETPTRATIRLTTNDTNSYLASTIGSQAAQTIREAIVAKVNKEAADRLLIGLSDVRSSLGTAADGAGRVTDGIASAGTGSTSLADGAAQLATGTGTLATGTGRLATATGQVFDGASALATGIGSLATGTGQVAAGAGQVSDGAAGLASGLDSLATGTGQVADGSTAVAAGTEKLADGSPALAAAADQADSVLAGAAGSLVDARDAIRARLTDDGLSAAQIDAVLAQLDPVDGGLATGRALTTGLKTQLDPLPASSRTLAAGAAQTAAGATGAAAGAATARD</sequence>
<comment type="caution">
    <text evidence="6">The sequence shown here is derived from an EMBL/GenBank/DDBJ whole genome shotgun (WGS) entry which is preliminary data.</text>
</comment>
<dbReference type="PANTHER" id="PTHR43077:SF10">
    <property type="entry name" value="TRANSPORT PERMEASE PROTEIN"/>
    <property type="match status" value="1"/>
</dbReference>
<keyword evidence="2 5" id="KW-0812">Transmembrane</keyword>
<accession>A0AAQ2C5Y9</accession>
<evidence type="ECO:0000256" key="3">
    <source>
        <dbReference type="ARBA" id="ARBA00022989"/>
    </source>
</evidence>
<keyword evidence="4 5" id="KW-0472">Membrane</keyword>
<dbReference type="EMBL" id="SOFY01000049">
    <property type="protein sequence ID" value="TFC46561.1"/>
    <property type="molecule type" value="Genomic_DNA"/>
</dbReference>
<dbReference type="InterPro" id="IPR017500">
    <property type="entry name" value="Phage_infect_YhgE_N"/>
</dbReference>
<comment type="subcellular location">
    <subcellularLocation>
        <location evidence="1">Membrane</location>
        <topology evidence="1">Multi-pass membrane protein</topology>
    </subcellularLocation>
</comment>
<dbReference type="NCBIfam" id="TIGR03057">
    <property type="entry name" value="xxxLxxG_by_4"/>
    <property type="match status" value="3"/>
</dbReference>
<evidence type="ECO:0000256" key="2">
    <source>
        <dbReference type="ARBA" id="ARBA00022692"/>
    </source>
</evidence>